<evidence type="ECO:0000313" key="1">
    <source>
        <dbReference type="EMBL" id="KAG0443873.1"/>
    </source>
</evidence>
<name>A0AC60QW12_IXOPE</name>
<comment type="caution">
    <text evidence="1">The sequence shown here is derived from an EMBL/GenBank/DDBJ whole genome shotgun (WGS) entry which is preliminary data.</text>
</comment>
<sequence length="269" mass="30795">MASSGCQSGGRRLVLDEKRARRKAGGEGARQKGGLIAVTPEPQSRSQSAEDVLNIYSAPREHRHRFGYLLALAKREAAKDPLLVLGDFNAPHPAWGYHTNSATLVQWDHFRTLRENKESGPIIDIEQWTKQMVDDVQTTTEHLPEDIPAPCIDARLASLWRRYSRIENEWRKQKHNRELKLQLAALKTDIEEHALTLQRSQWDDICDRMQGSLGMRSTWQLLRHLLDPTTGRTEQRLRMTTLLHKYPGTDADLIQEAQKKYLPTSPPNP</sequence>
<evidence type="ECO:0000313" key="2">
    <source>
        <dbReference type="Proteomes" id="UP000805193"/>
    </source>
</evidence>
<organism evidence="1 2">
    <name type="scientific">Ixodes persulcatus</name>
    <name type="common">Taiga tick</name>
    <dbReference type="NCBI Taxonomy" id="34615"/>
    <lineage>
        <taxon>Eukaryota</taxon>
        <taxon>Metazoa</taxon>
        <taxon>Ecdysozoa</taxon>
        <taxon>Arthropoda</taxon>
        <taxon>Chelicerata</taxon>
        <taxon>Arachnida</taxon>
        <taxon>Acari</taxon>
        <taxon>Parasitiformes</taxon>
        <taxon>Ixodida</taxon>
        <taxon>Ixodoidea</taxon>
        <taxon>Ixodidae</taxon>
        <taxon>Ixodinae</taxon>
        <taxon>Ixodes</taxon>
    </lineage>
</organism>
<reference evidence="1 2" key="1">
    <citation type="journal article" date="2020" name="Cell">
        <title>Large-Scale Comparative Analyses of Tick Genomes Elucidate Their Genetic Diversity and Vector Capacities.</title>
        <authorList>
            <consortium name="Tick Genome and Microbiome Consortium (TIGMIC)"/>
            <person name="Jia N."/>
            <person name="Wang J."/>
            <person name="Shi W."/>
            <person name="Du L."/>
            <person name="Sun Y."/>
            <person name="Zhan W."/>
            <person name="Jiang J.F."/>
            <person name="Wang Q."/>
            <person name="Zhang B."/>
            <person name="Ji P."/>
            <person name="Bell-Sakyi L."/>
            <person name="Cui X.M."/>
            <person name="Yuan T.T."/>
            <person name="Jiang B.G."/>
            <person name="Yang W.F."/>
            <person name="Lam T.T."/>
            <person name="Chang Q.C."/>
            <person name="Ding S.J."/>
            <person name="Wang X.J."/>
            <person name="Zhu J.G."/>
            <person name="Ruan X.D."/>
            <person name="Zhao L."/>
            <person name="Wei J.T."/>
            <person name="Ye R.Z."/>
            <person name="Que T.C."/>
            <person name="Du C.H."/>
            <person name="Zhou Y.H."/>
            <person name="Cheng J.X."/>
            <person name="Dai P.F."/>
            <person name="Guo W.B."/>
            <person name="Han X.H."/>
            <person name="Huang E.J."/>
            <person name="Li L.F."/>
            <person name="Wei W."/>
            <person name="Gao Y.C."/>
            <person name="Liu J.Z."/>
            <person name="Shao H.Z."/>
            <person name="Wang X."/>
            <person name="Wang C.C."/>
            <person name="Yang T.C."/>
            <person name="Huo Q.B."/>
            <person name="Li W."/>
            <person name="Chen H.Y."/>
            <person name="Chen S.E."/>
            <person name="Zhou L.G."/>
            <person name="Ni X.B."/>
            <person name="Tian J.H."/>
            <person name="Sheng Y."/>
            <person name="Liu T."/>
            <person name="Pan Y.S."/>
            <person name="Xia L.Y."/>
            <person name="Li J."/>
            <person name="Zhao F."/>
            <person name="Cao W.C."/>
        </authorList>
    </citation>
    <scope>NUCLEOTIDE SEQUENCE [LARGE SCALE GENOMIC DNA]</scope>
    <source>
        <strain evidence="1">Iper-2018</strain>
    </source>
</reference>
<accession>A0AC60QW12</accession>
<dbReference type="Proteomes" id="UP000805193">
    <property type="component" value="Unassembled WGS sequence"/>
</dbReference>
<proteinExistence type="predicted"/>
<gene>
    <name evidence="1" type="ORF">HPB47_014434</name>
</gene>
<keyword evidence="2" id="KW-1185">Reference proteome</keyword>
<dbReference type="EMBL" id="JABSTQ010002774">
    <property type="protein sequence ID" value="KAG0443873.1"/>
    <property type="molecule type" value="Genomic_DNA"/>
</dbReference>
<protein>
    <submittedName>
        <fullName evidence="1">Uncharacterized protein</fullName>
    </submittedName>
</protein>